<feature type="transmembrane region" description="Helical" evidence="8">
    <location>
        <begin position="431"/>
        <end position="452"/>
    </location>
</feature>
<dbReference type="InterPro" id="IPR035906">
    <property type="entry name" value="MetI-like_sf"/>
</dbReference>
<comment type="similarity">
    <text evidence="2">Belongs to the binding-protein-dependent transport system permease family. HisMQ subfamily.</text>
</comment>
<dbReference type="InterPro" id="IPR000515">
    <property type="entry name" value="MetI-like"/>
</dbReference>
<name>A0A4V6BEC5_9BRAD</name>
<evidence type="ECO:0000256" key="2">
    <source>
        <dbReference type="ARBA" id="ARBA00010072"/>
    </source>
</evidence>
<dbReference type="EMBL" id="LBIA02000001">
    <property type="protein sequence ID" value="TKT73233.1"/>
    <property type="molecule type" value="Genomic_DNA"/>
</dbReference>
<comment type="caution">
    <text evidence="10">The sequence shown here is derived from an EMBL/GenBank/DDBJ whole genome shotgun (WGS) entry which is preliminary data.</text>
</comment>
<organism evidence="10 11">
    <name type="scientific">Afipia massiliensis</name>
    <dbReference type="NCBI Taxonomy" id="211460"/>
    <lineage>
        <taxon>Bacteria</taxon>
        <taxon>Pseudomonadati</taxon>
        <taxon>Pseudomonadota</taxon>
        <taxon>Alphaproteobacteria</taxon>
        <taxon>Hyphomicrobiales</taxon>
        <taxon>Nitrobacteraceae</taxon>
        <taxon>Afipia</taxon>
    </lineage>
</organism>
<dbReference type="Proteomes" id="UP000034832">
    <property type="component" value="Unassembled WGS sequence"/>
</dbReference>
<evidence type="ECO:0000256" key="1">
    <source>
        <dbReference type="ARBA" id="ARBA00004429"/>
    </source>
</evidence>
<keyword evidence="6 8" id="KW-1133">Transmembrane helix</keyword>
<dbReference type="PROSITE" id="PS50928">
    <property type="entry name" value="ABC_TM1"/>
    <property type="match status" value="1"/>
</dbReference>
<dbReference type="AlphaFoldDB" id="A0A4V6BEC5"/>
<evidence type="ECO:0000256" key="8">
    <source>
        <dbReference type="RuleBase" id="RU363032"/>
    </source>
</evidence>
<feature type="transmembrane region" description="Helical" evidence="8">
    <location>
        <begin position="41"/>
        <end position="63"/>
    </location>
</feature>
<keyword evidence="11" id="KW-1185">Reference proteome</keyword>
<keyword evidence="7 8" id="KW-0472">Membrane</keyword>
<sequence length="508" mass="55598">MTEQATSFVRQNIVEARRAPVRTTGLIGFARERLFNSPLNIAMTLIGAVLLWLILVPVVKFLLVDAVWQGSDRNACLESNVGRVVGACWPYIQAKLDQFIYGFYPAEERWRVNLTFALGALLLLPLLIPRAPAKALNSGLFFAAYPVIGFFLLRGGGLKGFAVHWVADLGSGFASSLVDAGNQLAGAGATISRGWLSQPVALLGKALAWLGEGLGWLVWPLEWLRDYTERFHSPLWADLTATAVIVSLFVFFFTGGFRNGWRGLFRSIAIFVGIAIVIKVMRLDQGGLPIVDTRSWGGLLVTLVVSVTGIVASMPVGIVLALGRRSTIPLIRVFSIAFIEFWRGVPLITVLFFATYMLPLFLPGNFTVDGLVRVLIGIALFAGAYNAEVIRGGLQAVPRGQPEAANALGLSYWKTTGLIVMPQALRNVIPALVNSFIALFKDTTLVLIVAIFDLLGQLRASFADPNWATPSTLFTGFAFTGMIYFVFCFGMSRYSLFVERRLNVHKNV</sequence>
<comment type="subcellular location">
    <subcellularLocation>
        <location evidence="1">Cell inner membrane</location>
        <topology evidence="1">Multi-pass membrane protein</topology>
    </subcellularLocation>
    <subcellularLocation>
        <location evidence="8">Cell membrane</location>
        <topology evidence="8">Multi-pass membrane protein</topology>
    </subcellularLocation>
</comment>
<evidence type="ECO:0000256" key="3">
    <source>
        <dbReference type="ARBA" id="ARBA00022448"/>
    </source>
</evidence>
<feature type="transmembrane region" description="Helical" evidence="8">
    <location>
        <begin position="472"/>
        <end position="491"/>
    </location>
</feature>
<feature type="transmembrane region" description="Helical" evidence="8">
    <location>
        <begin position="370"/>
        <end position="387"/>
    </location>
</feature>
<dbReference type="OrthoDB" id="9771188at2"/>
<keyword evidence="5 8" id="KW-0812">Transmembrane</keyword>
<evidence type="ECO:0000256" key="4">
    <source>
        <dbReference type="ARBA" id="ARBA00022475"/>
    </source>
</evidence>
<keyword evidence="4" id="KW-1003">Cell membrane</keyword>
<dbReference type="GO" id="GO:0006865">
    <property type="term" value="P:amino acid transport"/>
    <property type="evidence" value="ECO:0007669"/>
    <property type="project" value="TreeGrafter"/>
</dbReference>
<evidence type="ECO:0000313" key="11">
    <source>
        <dbReference type="Proteomes" id="UP000034832"/>
    </source>
</evidence>
<evidence type="ECO:0000256" key="5">
    <source>
        <dbReference type="ARBA" id="ARBA00022692"/>
    </source>
</evidence>
<keyword evidence="3 8" id="KW-0813">Transport</keyword>
<dbReference type="PANTHER" id="PTHR30614:SF41">
    <property type="entry name" value="INNER MEMBRANE AMINO-ACID ABC TRANSPORTER PERMEASE PROTEIN YHDY"/>
    <property type="match status" value="1"/>
</dbReference>
<feature type="transmembrane region" description="Helical" evidence="8">
    <location>
        <begin position="110"/>
        <end position="129"/>
    </location>
</feature>
<reference evidence="10" key="1">
    <citation type="submission" date="2019-04" db="EMBL/GenBank/DDBJ databases">
        <title>Whole genome sequencing of cave bacteria.</title>
        <authorList>
            <person name="Gan H.M."/>
            <person name="Barton H."/>
            <person name="Savka M.A."/>
        </authorList>
    </citation>
    <scope>NUCLEOTIDE SEQUENCE [LARGE SCALE GENOMIC DNA]</scope>
    <source>
        <strain evidence="10">LC387</strain>
    </source>
</reference>
<evidence type="ECO:0000259" key="9">
    <source>
        <dbReference type="PROSITE" id="PS50928"/>
    </source>
</evidence>
<feature type="transmembrane region" description="Helical" evidence="8">
    <location>
        <begin position="334"/>
        <end position="358"/>
    </location>
</feature>
<gene>
    <name evidence="10" type="ORF">YH63_018390</name>
</gene>
<dbReference type="InterPro" id="IPR043429">
    <property type="entry name" value="ArtM/GltK/GlnP/TcyL/YhdX-like"/>
</dbReference>
<dbReference type="GO" id="GO:0043190">
    <property type="term" value="C:ATP-binding cassette (ABC) transporter complex"/>
    <property type="evidence" value="ECO:0007669"/>
    <property type="project" value="InterPro"/>
</dbReference>
<dbReference type="RefSeq" id="WP_046826355.1">
    <property type="nucleotide sequence ID" value="NZ_LBIA02000001.1"/>
</dbReference>
<dbReference type="NCBIfam" id="TIGR01726">
    <property type="entry name" value="HEQRo_perm_3TM"/>
    <property type="match status" value="1"/>
</dbReference>
<evidence type="ECO:0000256" key="6">
    <source>
        <dbReference type="ARBA" id="ARBA00022989"/>
    </source>
</evidence>
<feature type="transmembrane region" description="Helical" evidence="8">
    <location>
        <begin position="239"/>
        <end position="257"/>
    </location>
</feature>
<dbReference type="InterPro" id="IPR010065">
    <property type="entry name" value="AA_ABC_transptr_permease_3TM"/>
</dbReference>
<dbReference type="Pfam" id="PF00528">
    <property type="entry name" value="BPD_transp_1"/>
    <property type="match status" value="1"/>
</dbReference>
<dbReference type="PANTHER" id="PTHR30614">
    <property type="entry name" value="MEMBRANE COMPONENT OF AMINO ACID ABC TRANSPORTER"/>
    <property type="match status" value="1"/>
</dbReference>
<feature type="domain" description="ABC transmembrane type-1" evidence="9">
    <location>
        <begin position="299"/>
        <end position="495"/>
    </location>
</feature>
<dbReference type="GO" id="GO:0022857">
    <property type="term" value="F:transmembrane transporter activity"/>
    <property type="evidence" value="ECO:0007669"/>
    <property type="project" value="InterPro"/>
</dbReference>
<dbReference type="Gene3D" id="1.10.3720.10">
    <property type="entry name" value="MetI-like"/>
    <property type="match status" value="1"/>
</dbReference>
<feature type="transmembrane region" description="Helical" evidence="8">
    <location>
        <begin position="295"/>
        <end position="322"/>
    </location>
</feature>
<accession>A0A4V6BEC5</accession>
<proteinExistence type="inferred from homology"/>
<dbReference type="STRING" id="211460.YH63_00670"/>
<feature type="transmembrane region" description="Helical" evidence="8">
    <location>
        <begin position="264"/>
        <end position="283"/>
    </location>
</feature>
<evidence type="ECO:0000313" key="10">
    <source>
        <dbReference type="EMBL" id="TKT73233.1"/>
    </source>
</evidence>
<feature type="transmembrane region" description="Helical" evidence="8">
    <location>
        <begin position="135"/>
        <end position="153"/>
    </location>
</feature>
<evidence type="ECO:0000256" key="7">
    <source>
        <dbReference type="ARBA" id="ARBA00023136"/>
    </source>
</evidence>
<protein>
    <submittedName>
        <fullName evidence="10">Amino acid ABC transporter permease</fullName>
    </submittedName>
</protein>
<dbReference type="CDD" id="cd06261">
    <property type="entry name" value="TM_PBP2"/>
    <property type="match status" value="1"/>
</dbReference>
<dbReference type="SUPFAM" id="SSF161098">
    <property type="entry name" value="MetI-like"/>
    <property type="match status" value="1"/>
</dbReference>